<evidence type="ECO:0000313" key="1">
    <source>
        <dbReference type="Ensembl" id="ENSSLDP00000013139.1"/>
    </source>
</evidence>
<protein>
    <submittedName>
        <fullName evidence="1">Uncharacterized protein</fullName>
    </submittedName>
</protein>
<evidence type="ECO:0000313" key="2">
    <source>
        <dbReference type="Proteomes" id="UP000261360"/>
    </source>
</evidence>
<name>A0A3B4X662_SERLL</name>
<accession>A0A3B4X662</accession>
<dbReference type="Proteomes" id="UP000261360">
    <property type="component" value="Unplaced"/>
</dbReference>
<dbReference type="AlphaFoldDB" id="A0A3B4X662"/>
<reference evidence="1" key="1">
    <citation type="submission" date="2025-08" db="UniProtKB">
        <authorList>
            <consortium name="Ensembl"/>
        </authorList>
    </citation>
    <scope>IDENTIFICATION</scope>
</reference>
<reference evidence="1" key="2">
    <citation type="submission" date="2025-09" db="UniProtKB">
        <authorList>
            <consortium name="Ensembl"/>
        </authorList>
    </citation>
    <scope>IDENTIFICATION</scope>
</reference>
<keyword evidence="2" id="KW-1185">Reference proteome</keyword>
<sequence>MSITHKDTCSLKRCLFKILQNGSLHQKETVHDNDFEPYLTGYLLLMYATIRCAQSRT</sequence>
<dbReference type="Ensembl" id="ENSSLDT00000013616.1">
    <property type="protein sequence ID" value="ENSSLDP00000013139.1"/>
    <property type="gene ID" value="ENSSLDG00000010464.1"/>
</dbReference>
<proteinExistence type="predicted"/>
<organism evidence="1 2">
    <name type="scientific">Seriola lalandi dorsalis</name>
    <dbReference type="NCBI Taxonomy" id="1841481"/>
    <lineage>
        <taxon>Eukaryota</taxon>
        <taxon>Metazoa</taxon>
        <taxon>Chordata</taxon>
        <taxon>Craniata</taxon>
        <taxon>Vertebrata</taxon>
        <taxon>Euteleostomi</taxon>
        <taxon>Actinopterygii</taxon>
        <taxon>Neopterygii</taxon>
        <taxon>Teleostei</taxon>
        <taxon>Neoteleostei</taxon>
        <taxon>Acanthomorphata</taxon>
        <taxon>Carangaria</taxon>
        <taxon>Carangiformes</taxon>
        <taxon>Carangidae</taxon>
        <taxon>Seriola</taxon>
    </lineage>
</organism>